<dbReference type="SMART" id="SM00602">
    <property type="entry name" value="VPS10"/>
    <property type="match status" value="1"/>
</dbReference>
<proteinExistence type="predicted"/>
<dbReference type="Proteomes" id="UP000002036">
    <property type="component" value="Chromosome G"/>
</dbReference>
<evidence type="ECO:0000256" key="4">
    <source>
        <dbReference type="ARBA" id="ARBA00023136"/>
    </source>
</evidence>
<dbReference type="HOGENOM" id="CLU_450604_0_0_1"/>
<dbReference type="FunCoup" id="C5DMV8">
    <property type="interactions" value="1"/>
</dbReference>
<keyword evidence="6" id="KW-0732">Signal</keyword>
<dbReference type="InterPro" id="IPR050310">
    <property type="entry name" value="VPS10-sortilin"/>
</dbReference>
<dbReference type="AlphaFoldDB" id="C5DMV8"/>
<gene>
    <name evidence="8" type="ordered locus">KLTH0G12056g</name>
</gene>
<accession>C5DMV8</accession>
<dbReference type="GeneID" id="8293838"/>
<dbReference type="InterPro" id="IPR006581">
    <property type="entry name" value="VPS10"/>
</dbReference>
<dbReference type="GO" id="GO:0005794">
    <property type="term" value="C:Golgi apparatus"/>
    <property type="evidence" value="ECO:0007669"/>
    <property type="project" value="TreeGrafter"/>
</dbReference>
<dbReference type="Gene3D" id="2.130.10.10">
    <property type="entry name" value="YVTN repeat-like/Quinoprotein amine dehydrogenase"/>
    <property type="match status" value="1"/>
</dbReference>
<keyword evidence="4" id="KW-0472">Membrane</keyword>
<dbReference type="InterPro" id="IPR015943">
    <property type="entry name" value="WD40/YVTN_repeat-like_dom_sf"/>
</dbReference>
<comment type="subcellular location">
    <subcellularLocation>
        <location evidence="1">Membrane</location>
    </subcellularLocation>
</comment>
<keyword evidence="9" id="KW-1185">Reference proteome</keyword>
<dbReference type="SUPFAM" id="SSF110296">
    <property type="entry name" value="Oligoxyloglucan reducing end-specific cellobiohydrolase"/>
    <property type="match status" value="2"/>
</dbReference>
<evidence type="ECO:0000256" key="3">
    <source>
        <dbReference type="ARBA" id="ARBA00022737"/>
    </source>
</evidence>
<organism evidence="8 9">
    <name type="scientific">Lachancea thermotolerans (strain ATCC 56472 / CBS 6340 / NRRL Y-8284)</name>
    <name type="common">Yeast</name>
    <name type="synonym">Kluyveromyces thermotolerans</name>
    <dbReference type="NCBI Taxonomy" id="559295"/>
    <lineage>
        <taxon>Eukaryota</taxon>
        <taxon>Fungi</taxon>
        <taxon>Dikarya</taxon>
        <taxon>Ascomycota</taxon>
        <taxon>Saccharomycotina</taxon>
        <taxon>Saccharomycetes</taxon>
        <taxon>Saccharomycetales</taxon>
        <taxon>Saccharomycetaceae</taxon>
        <taxon>Lachancea</taxon>
    </lineage>
</organism>
<feature type="signal peptide" evidence="6">
    <location>
        <begin position="1"/>
        <end position="17"/>
    </location>
</feature>
<evidence type="ECO:0000256" key="6">
    <source>
        <dbReference type="SAM" id="SignalP"/>
    </source>
</evidence>
<dbReference type="PANTHER" id="PTHR12106:SF27">
    <property type="entry name" value="SORTILIN-RELATED RECEPTOR"/>
    <property type="match status" value="1"/>
</dbReference>
<dbReference type="PANTHER" id="PTHR12106">
    <property type="entry name" value="SORTILIN RELATED"/>
    <property type="match status" value="1"/>
</dbReference>
<evidence type="ECO:0000313" key="9">
    <source>
        <dbReference type="Proteomes" id="UP000002036"/>
    </source>
</evidence>
<evidence type="ECO:0000259" key="7">
    <source>
        <dbReference type="SMART" id="SM00602"/>
    </source>
</evidence>
<dbReference type="OrthoDB" id="4066654at2759"/>
<evidence type="ECO:0000256" key="1">
    <source>
        <dbReference type="ARBA" id="ARBA00004370"/>
    </source>
</evidence>
<evidence type="ECO:0000256" key="5">
    <source>
        <dbReference type="ARBA" id="ARBA00023180"/>
    </source>
</evidence>
<evidence type="ECO:0000256" key="2">
    <source>
        <dbReference type="ARBA" id="ARBA00022692"/>
    </source>
</evidence>
<dbReference type="InParanoid" id="C5DMV8"/>
<keyword evidence="2" id="KW-0812">Transmembrane</keyword>
<dbReference type="KEGG" id="lth:KLTH0G12056g"/>
<dbReference type="eggNOG" id="KOG3511">
    <property type="taxonomic scope" value="Eukaryota"/>
</dbReference>
<protein>
    <submittedName>
        <fullName evidence="8">KLTH0G12056p</fullName>
    </submittedName>
</protein>
<keyword evidence="5" id="KW-0325">Glycoprotein</keyword>
<dbReference type="Pfam" id="PF15902">
    <property type="entry name" value="Sortilin-Vps10"/>
    <property type="match status" value="2"/>
</dbReference>
<name>C5DMV8_LACTC</name>
<dbReference type="RefSeq" id="XP_002555556.1">
    <property type="nucleotide sequence ID" value="XM_002555510.1"/>
</dbReference>
<dbReference type="EMBL" id="CU928171">
    <property type="protein sequence ID" value="CAR25119.1"/>
    <property type="molecule type" value="Genomic_DNA"/>
</dbReference>
<reference evidence="8 9" key="1">
    <citation type="journal article" date="2009" name="Genome Res.">
        <title>Comparative genomics of protoploid Saccharomycetaceae.</title>
        <authorList>
            <consortium name="The Genolevures Consortium"/>
            <person name="Souciet J.-L."/>
            <person name="Dujon B."/>
            <person name="Gaillardin C."/>
            <person name="Johnston M."/>
            <person name="Baret P.V."/>
            <person name="Cliften P."/>
            <person name="Sherman D.J."/>
            <person name="Weissenbach J."/>
            <person name="Westhof E."/>
            <person name="Wincker P."/>
            <person name="Jubin C."/>
            <person name="Poulain J."/>
            <person name="Barbe V."/>
            <person name="Segurens B."/>
            <person name="Artiguenave F."/>
            <person name="Anthouard V."/>
            <person name="Vacherie B."/>
            <person name="Val M.-E."/>
            <person name="Fulton R.S."/>
            <person name="Minx P."/>
            <person name="Wilson R."/>
            <person name="Durrens P."/>
            <person name="Jean G."/>
            <person name="Marck C."/>
            <person name="Martin T."/>
            <person name="Nikolski M."/>
            <person name="Rolland T."/>
            <person name="Seret M.-L."/>
            <person name="Casaregola S."/>
            <person name="Despons L."/>
            <person name="Fairhead C."/>
            <person name="Fischer G."/>
            <person name="Lafontaine I."/>
            <person name="Leh V."/>
            <person name="Lemaire M."/>
            <person name="de Montigny J."/>
            <person name="Neuveglise C."/>
            <person name="Thierry A."/>
            <person name="Blanc-Lenfle I."/>
            <person name="Bleykasten C."/>
            <person name="Diffels J."/>
            <person name="Fritsch E."/>
            <person name="Frangeul L."/>
            <person name="Goeffon A."/>
            <person name="Jauniaux N."/>
            <person name="Kachouri-Lafond R."/>
            <person name="Payen C."/>
            <person name="Potier S."/>
            <person name="Pribylova L."/>
            <person name="Ozanne C."/>
            <person name="Richard G.-F."/>
            <person name="Sacerdot C."/>
            <person name="Straub M.-L."/>
            <person name="Talla E."/>
        </authorList>
    </citation>
    <scope>NUCLEOTIDE SEQUENCE [LARGE SCALE GENOMIC DNA]</scope>
    <source>
        <strain evidence="9">ATCC 56472 / CBS 6340 / NRRL Y-8284</strain>
    </source>
</reference>
<dbReference type="GO" id="GO:0006892">
    <property type="term" value="P:post-Golgi vesicle-mediated transport"/>
    <property type="evidence" value="ECO:0007669"/>
    <property type="project" value="TreeGrafter"/>
</dbReference>
<sequence length="606" mass="67219">MLASRLLALLCASLAIAVNQPRTIPAANLWPFHLRSFAGSADLWRHINGSIAVSTDVGASWNAVESLGHDIESFTIDKNFPESRAFAVDGKRGLLFQTVDQGRSWTQMPSDHSFWDIAENEADPNTTLVLNVATNPFVRDDIVVNPKHERFNIIRYALKSAFLSTDGKALRLMTGLKLPKGQLLFKHCDIFGAAPAQKVICSFQMQVSSWTGYHQNYFLFHSDNHGKTFKVPRDFKLRTVLNRWLLSGYDVVLTDAKKKVRGVPMYRLFLSRDAVKYEKAEVLSDYRPPTLEPLGGSPKRLLVRTPRIVDDELREELLVSNAHGPLLTSLVILDPYSQSVTFIDTDADRVATILHPWHLQSMTAFPANKGDALITFDDGHEWSRLKLRDPKGEFGCDPALTDSCFVNTMSPQILEMHREEFGRSGFYSNGTSGPPYWEYLSHLTDCPRQSGVLGVSALIGTAVTINGTLRSTSESMTFLTTDGGRSWQKILDFPAKVAFGNHGKLLVAIPFSNGPKISQFHYSMDQGSTWSTGEFDRPFRAFMLTLVPGDASSTAFLVSAWDSGSRNHIIDFSEMLVGPNAASDRGSDAARGPVVDEQQVLKLLSG</sequence>
<dbReference type="GO" id="GO:0016020">
    <property type="term" value="C:membrane"/>
    <property type="evidence" value="ECO:0007669"/>
    <property type="project" value="UniProtKB-SubCell"/>
</dbReference>
<evidence type="ECO:0000313" key="8">
    <source>
        <dbReference type="EMBL" id="CAR25119.1"/>
    </source>
</evidence>
<feature type="chain" id="PRO_5002950548" evidence="6">
    <location>
        <begin position="18"/>
        <end position="606"/>
    </location>
</feature>
<feature type="domain" description="VPS10" evidence="7">
    <location>
        <begin position="40"/>
        <end position="604"/>
    </location>
</feature>
<keyword evidence="3" id="KW-0677">Repeat</keyword>
<dbReference type="InterPro" id="IPR031778">
    <property type="entry name" value="Sortilin_N"/>
</dbReference>